<dbReference type="Pfam" id="PF00294">
    <property type="entry name" value="PfkB"/>
    <property type="match status" value="1"/>
</dbReference>
<keyword evidence="6" id="KW-0456">Lyase</keyword>
<reference evidence="11" key="1">
    <citation type="submission" date="2013-03" db="EMBL/GenBank/DDBJ databases">
        <authorList>
            <person name="Jeffery W."/>
            <person name="Warren W."/>
            <person name="Wilson R.K."/>
        </authorList>
    </citation>
    <scope>NUCLEOTIDE SEQUENCE</scope>
    <source>
        <strain evidence="11">female</strain>
    </source>
</reference>
<proteinExistence type="inferred from homology"/>
<dbReference type="PROSITE" id="PS00583">
    <property type="entry name" value="PFKB_KINASES_1"/>
    <property type="match status" value="1"/>
</dbReference>
<evidence type="ECO:0000313" key="10">
    <source>
        <dbReference type="Ensembl" id="ENSAMXP00000043150.1"/>
    </source>
</evidence>
<dbReference type="GO" id="GO:0046872">
    <property type="term" value="F:metal ion binding"/>
    <property type="evidence" value="ECO:0007669"/>
    <property type="project" value="UniProtKB-KW"/>
</dbReference>
<dbReference type="InterPro" id="IPR002173">
    <property type="entry name" value="Carboh/pur_kinase_PfkB_CS"/>
</dbReference>
<keyword evidence="1" id="KW-0808">Transferase</keyword>
<dbReference type="InterPro" id="IPR029056">
    <property type="entry name" value="Ribokinase-like"/>
</dbReference>
<evidence type="ECO:0000256" key="2">
    <source>
        <dbReference type="ARBA" id="ARBA00022723"/>
    </source>
</evidence>
<evidence type="ECO:0000256" key="3">
    <source>
        <dbReference type="ARBA" id="ARBA00022777"/>
    </source>
</evidence>
<evidence type="ECO:0000259" key="9">
    <source>
        <dbReference type="Pfam" id="PF00294"/>
    </source>
</evidence>
<dbReference type="PANTHER" id="PTHR42909">
    <property type="entry name" value="ZGC:136858"/>
    <property type="match status" value="1"/>
</dbReference>
<feature type="domain" description="Carbohydrate kinase PfkB" evidence="9">
    <location>
        <begin position="354"/>
        <end position="637"/>
    </location>
</feature>
<evidence type="ECO:0000256" key="1">
    <source>
        <dbReference type="ARBA" id="ARBA00022679"/>
    </source>
</evidence>
<dbReference type="SUPFAM" id="SSF53613">
    <property type="entry name" value="Ribokinase-like"/>
    <property type="match status" value="1"/>
</dbReference>
<dbReference type="InterPro" id="IPR011611">
    <property type="entry name" value="PfkB_dom"/>
</dbReference>
<dbReference type="GO" id="GO:0016798">
    <property type="term" value="F:hydrolase activity, acting on glycosyl bonds"/>
    <property type="evidence" value="ECO:0007669"/>
    <property type="project" value="UniProtKB-KW"/>
</dbReference>
<dbReference type="InterPro" id="IPR007342">
    <property type="entry name" value="PsuG"/>
</dbReference>
<evidence type="ECO:0000256" key="7">
    <source>
        <dbReference type="ARBA" id="ARBA00023295"/>
    </source>
</evidence>
<dbReference type="GO" id="GO:0004730">
    <property type="term" value="F:pseudouridylate synthase activity"/>
    <property type="evidence" value="ECO:0007669"/>
    <property type="project" value="InterPro"/>
</dbReference>
<dbReference type="HAMAP" id="MF_01876">
    <property type="entry name" value="PsiMP_glycosidase"/>
    <property type="match status" value="1"/>
</dbReference>
<dbReference type="GO" id="GO:0016301">
    <property type="term" value="F:kinase activity"/>
    <property type="evidence" value="ECO:0007669"/>
    <property type="project" value="UniProtKB-KW"/>
</dbReference>
<organism evidence="10 11">
    <name type="scientific">Astyanax mexicanus</name>
    <name type="common">Blind cave fish</name>
    <name type="synonym">Astyanax fasciatus mexicanus</name>
    <dbReference type="NCBI Taxonomy" id="7994"/>
    <lineage>
        <taxon>Eukaryota</taxon>
        <taxon>Metazoa</taxon>
        <taxon>Chordata</taxon>
        <taxon>Craniata</taxon>
        <taxon>Vertebrata</taxon>
        <taxon>Euteleostomi</taxon>
        <taxon>Actinopterygii</taxon>
        <taxon>Neopterygii</taxon>
        <taxon>Teleostei</taxon>
        <taxon>Ostariophysi</taxon>
        <taxon>Characiformes</taxon>
        <taxon>Characoidei</taxon>
        <taxon>Acestrorhamphidae</taxon>
        <taxon>Acestrorhamphinae</taxon>
        <taxon>Astyanax</taxon>
    </lineage>
</organism>
<keyword evidence="7" id="KW-0326">Glycosidase</keyword>
<accession>A0A3B1JMU9</accession>
<evidence type="ECO:0000256" key="4">
    <source>
        <dbReference type="ARBA" id="ARBA00022801"/>
    </source>
</evidence>
<dbReference type="Gene3D" id="3.40.1790.10">
    <property type="entry name" value="Indigoidine synthase domain"/>
    <property type="match status" value="1"/>
</dbReference>
<evidence type="ECO:0000256" key="6">
    <source>
        <dbReference type="ARBA" id="ARBA00023239"/>
    </source>
</evidence>
<dbReference type="Pfam" id="PF04227">
    <property type="entry name" value="Indigoidine_A"/>
    <property type="match status" value="1"/>
</dbReference>
<dbReference type="STRING" id="7994.ENSAMXP00000043150"/>
<dbReference type="Bgee" id="ENSAMXG00000001386">
    <property type="expression patterns" value="Expressed in liver and 5 other cell types or tissues"/>
</dbReference>
<dbReference type="GeneTree" id="ENSGT00390000007427"/>
<keyword evidence="2" id="KW-0479">Metal-binding</keyword>
<dbReference type="PANTHER" id="PTHR42909:SF1">
    <property type="entry name" value="CARBOHYDRATE KINASE PFKB DOMAIN-CONTAINING PROTEIN"/>
    <property type="match status" value="1"/>
</dbReference>
<keyword evidence="3" id="KW-0418">Kinase</keyword>
<dbReference type="Proteomes" id="UP000018467">
    <property type="component" value="Unassembled WGS sequence"/>
</dbReference>
<keyword evidence="8" id="KW-0812">Transmembrane</keyword>
<sequence length="810" mass="87348">MKMLRKLSSSLRRHISTSCRSYRYDKLFKVHPSVREALAEHRPVVALESTIITHGMPYPHNLSTAKEVEAIVRAKGVTPATVGILDGTIHVGLSPEELDFMSRCKTALKVSRRDLPYVISKGLSGGTTVSGTMIAAHRAGIHVFVTGGIGGVHRDGENSLDVSADLTELGRTPIAVVSAGVKSILDIGRTLEFLETQGVCVATYGKSKSFPAFFSPSSGFTSPYSVHNAEEAAELIASTLSLGLQSGVLLAVPIPEEHAAAGQEIEGAIQAAVTEARLKGICGRDVTPFILQRVSELTEGQSLQGNIALIHNNAKVGSEIACALSERMKKCQSGPRGSSEILEEKNQPSKPKPVVIGGVNVDCIAKVTKKLLFGQTNPGSVCQSFGGVGRNIADCLSRLGHKPLFISAVGTDTHSDAVLNYCKHMDTSAVVRLEGQRTATYCAVITESGELSLGLGDMDIHQQIKEQHVCQYEEQLSSASLIVLDGNIPVSTINYVCSVAKKHSVPVWYEPTDADKACKPFLSESWKALSYTSPNLAELCTMNRTLHLPTPEVLPDSPEDVLSCASSLSRPLLEHLNCVVVTLGSLGVLVCGEYEAGSVRLQPRKHQRRGRLCAVYYPALAVRSEETVNVSGAGDRYVITDLLLSHTSVISPFWPCIHACLSLFSLPDSCFFTFLFLFFSLCVLLSIILLSLSLISLTISHSLLLSHYFHPDCLFIKISPSLSFSPSHSFSLSVMFSLDLSQSCGWDDGRDLAGEGHTQLYAHGPPRCTPLSLLSSPHHSISDFRCHPPREGSFSAMAKTHLHVDGVITD</sequence>
<dbReference type="AlphaFoldDB" id="A0A3B1JMU9"/>
<reference evidence="10" key="3">
    <citation type="submission" date="2025-08" db="UniProtKB">
        <authorList>
            <consortium name="Ensembl"/>
        </authorList>
    </citation>
    <scope>IDENTIFICATION</scope>
</reference>
<dbReference type="GO" id="GO:0006753">
    <property type="term" value="P:nucleoside phosphate metabolic process"/>
    <property type="evidence" value="ECO:0007669"/>
    <property type="project" value="UniProtKB-ARBA"/>
</dbReference>
<dbReference type="InParanoid" id="A0A3B1JMU9"/>
<reference evidence="10" key="4">
    <citation type="submission" date="2025-09" db="UniProtKB">
        <authorList>
            <consortium name="Ensembl"/>
        </authorList>
    </citation>
    <scope>IDENTIFICATION</scope>
</reference>
<keyword evidence="8" id="KW-1133">Transmembrane helix</keyword>
<keyword evidence="4" id="KW-0378">Hydrolase</keyword>
<dbReference type="InterPro" id="IPR022830">
    <property type="entry name" value="Indigdn_synthA-like"/>
</dbReference>
<evidence type="ECO:0000256" key="8">
    <source>
        <dbReference type="SAM" id="Phobius"/>
    </source>
</evidence>
<keyword evidence="5" id="KW-0464">Manganese</keyword>
<dbReference type="GO" id="GO:0005737">
    <property type="term" value="C:cytoplasm"/>
    <property type="evidence" value="ECO:0007669"/>
    <property type="project" value="TreeGrafter"/>
</dbReference>
<reference evidence="11" key="2">
    <citation type="journal article" date="2014" name="Nat. Commun.">
        <title>The cavefish genome reveals candidate genes for eye loss.</title>
        <authorList>
            <person name="McGaugh S.E."/>
            <person name="Gross J.B."/>
            <person name="Aken B."/>
            <person name="Blin M."/>
            <person name="Borowsky R."/>
            <person name="Chalopin D."/>
            <person name="Hinaux H."/>
            <person name="Jeffery W.R."/>
            <person name="Keene A."/>
            <person name="Ma L."/>
            <person name="Minx P."/>
            <person name="Murphy D."/>
            <person name="O'Quin K.E."/>
            <person name="Retaux S."/>
            <person name="Rohner N."/>
            <person name="Searle S.M."/>
            <person name="Stahl B.A."/>
            <person name="Tabin C."/>
            <person name="Volff J.N."/>
            <person name="Yoshizawa M."/>
            <person name="Warren W.C."/>
        </authorList>
    </citation>
    <scope>NUCLEOTIDE SEQUENCE [LARGE SCALE GENOMIC DNA]</scope>
    <source>
        <strain evidence="11">female</strain>
    </source>
</reference>
<dbReference type="Gene3D" id="3.40.1190.20">
    <property type="match status" value="1"/>
</dbReference>
<name>A0A3B1JMU9_ASTMX</name>
<feature type="transmembrane region" description="Helical" evidence="8">
    <location>
        <begin position="671"/>
        <end position="695"/>
    </location>
</feature>
<evidence type="ECO:0000313" key="11">
    <source>
        <dbReference type="Proteomes" id="UP000018467"/>
    </source>
</evidence>
<dbReference type="CDD" id="cd01941">
    <property type="entry name" value="YeiC_kinase_like"/>
    <property type="match status" value="1"/>
</dbReference>
<evidence type="ECO:0000256" key="5">
    <source>
        <dbReference type="ARBA" id="ARBA00023211"/>
    </source>
</evidence>
<dbReference type="SUPFAM" id="SSF110581">
    <property type="entry name" value="Indigoidine synthase A-like"/>
    <property type="match status" value="1"/>
</dbReference>
<keyword evidence="11" id="KW-1185">Reference proteome</keyword>
<keyword evidence="8" id="KW-0472">Membrane</keyword>
<dbReference type="Ensembl" id="ENSAMXT00000036877.1">
    <property type="protein sequence ID" value="ENSAMXP00000043150.1"/>
    <property type="gene ID" value="ENSAMXG00000001386.2"/>
</dbReference>
<protein>
    <submittedName>
        <fullName evidence="10">Zgc:136858</fullName>
    </submittedName>
</protein>